<reference evidence="2 3" key="1">
    <citation type="submission" date="2024-09" db="EMBL/GenBank/DDBJ databases">
        <title>Chromosome-scale assembly of Riccia fluitans.</title>
        <authorList>
            <person name="Paukszto L."/>
            <person name="Sawicki J."/>
            <person name="Karawczyk K."/>
            <person name="Piernik-Szablinska J."/>
            <person name="Szczecinska M."/>
            <person name="Mazdziarz M."/>
        </authorList>
    </citation>
    <scope>NUCLEOTIDE SEQUENCE [LARGE SCALE GENOMIC DNA]</scope>
    <source>
        <strain evidence="2">Rf_01</strain>
        <tissue evidence="2">Aerial parts of the thallus</tissue>
    </source>
</reference>
<dbReference type="AlphaFoldDB" id="A0ABD1Z2T6"/>
<comment type="caution">
    <text evidence="2">The sequence shown here is derived from an EMBL/GenBank/DDBJ whole genome shotgun (WGS) entry which is preliminary data.</text>
</comment>
<protein>
    <recommendedName>
        <fullName evidence="1">Reverse transcriptase zinc-binding domain-containing protein</fullName>
    </recommendedName>
</protein>
<sequence length="484" mass="56465">MGVDLLGNESITAALRKLNSRFLQWENFYLPWAARVILIKHILAQIPSFVMMAVGCSVKDAKRLEQCCRQFLWGVNEQGTLKKSLIAWGKIARPKDQGGLGLMDFKDRSDALQMRYVTAILDGRNVEWIWIAKRMMRIKLLTGPCKQERKLWTSEMALLLLSSWKFEEAPTVDRLLKVWFRFRKLHRFSSESIVVYANLPIVSLKKWWMLIGEECPDTFAMIEECAKKLSAVKMGDVSKEEWGREIGVIRTGEARVGNVEAGAFVLRWLLQAQITDRPLQQVAGWVWQPDVLVVERWELPNRIWLRMLYSRSPSVESLNRHWRVEQNDDIWRSRWRLLWAGKALMKHRTWIWRLMQLGLPTCEWVEKWEKSNGKCPWYSGEKESIAHLVWECRKNRNRVLWLSEICVGDSFSTPTFLQVLDYCLKSQALTPAGLTLLSEHCLACWKERNGSVFEKKRAVASPRLVFLRAKVSVEAGWSRLRGEK</sequence>
<evidence type="ECO:0000259" key="1">
    <source>
        <dbReference type="Pfam" id="PF13966"/>
    </source>
</evidence>
<evidence type="ECO:0000313" key="2">
    <source>
        <dbReference type="EMBL" id="KAL2642088.1"/>
    </source>
</evidence>
<proteinExistence type="predicted"/>
<accession>A0ABD1Z2T6</accession>
<evidence type="ECO:0000313" key="3">
    <source>
        <dbReference type="Proteomes" id="UP001605036"/>
    </source>
</evidence>
<dbReference type="Proteomes" id="UP001605036">
    <property type="component" value="Unassembled WGS sequence"/>
</dbReference>
<dbReference type="PANTHER" id="PTHR33116:SF78">
    <property type="entry name" value="OS12G0587133 PROTEIN"/>
    <property type="match status" value="1"/>
</dbReference>
<keyword evidence="3" id="KW-1185">Reference proteome</keyword>
<feature type="domain" description="Reverse transcriptase zinc-binding" evidence="1">
    <location>
        <begin position="321"/>
        <end position="395"/>
    </location>
</feature>
<organism evidence="2 3">
    <name type="scientific">Riccia fluitans</name>
    <dbReference type="NCBI Taxonomy" id="41844"/>
    <lineage>
        <taxon>Eukaryota</taxon>
        <taxon>Viridiplantae</taxon>
        <taxon>Streptophyta</taxon>
        <taxon>Embryophyta</taxon>
        <taxon>Marchantiophyta</taxon>
        <taxon>Marchantiopsida</taxon>
        <taxon>Marchantiidae</taxon>
        <taxon>Marchantiales</taxon>
        <taxon>Ricciaceae</taxon>
        <taxon>Riccia</taxon>
    </lineage>
</organism>
<dbReference type="PANTHER" id="PTHR33116">
    <property type="entry name" value="REVERSE TRANSCRIPTASE ZINC-BINDING DOMAIN-CONTAINING PROTEIN-RELATED-RELATED"/>
    <property type="match status" value="1"/>
</dbReference>
<name>A0ABD1Z2T6_9MARC</name>
<gene>
    <name evidence="2" type="ORF">R1flu_009675</name>
</gene>
<dbReference type="InterPro" id="IPR026960">
    <property type="entry name" value="RVT-Znf"/>
</dbReference>
<dbReference type="Pfam" id="PF13966">
    <property type="entry name" value="zf-RVT"/>
    <property type="match status" value="1"/>
</dbReference>
<dbReference type="EMBL" id="JBHFFA010000002">
    <property type="protein sequence ID" value="KAL2642088.1"/>
    <property type="molecule type" value="Genomic_DNA"/>
</dbReference>